<proteinExistence type="predicted"/>
<dbReference type="InterPro" id="IPR001680">
    <property type="entry name" value="WD40_rpt"/>
</dbReference>
<feature type="repeat" description="WD" evidence="4">
    <location>
        <begin position="172"/>
        <end position="213"/>
    </location>
</feature>
<evidence type="ECO:0000313" key="5">
    <source>
        <dbReference type="EMBL" id="BES92009.1"/>
    </source>
</evidence>
<dbReference type="PANTHER" id="PTHR15622">
    <property type="entry name" value="WD40 REPEAT PROTEIN"/>
    <property type="match status" value="1"/>
</dbReference>
<evidence type="ECO:0000256" key="4">
    <source>
        <dbReference type="PROSITE-ProRule" id="PRU00221"/>
    </source>
</evidence>
<feature type="repeat" description="WD" evidence="4">
    <location>
        <begin position="214"/>
        <end position="255"/>
    </location>
</feature>
<evidence type="ECO:0000313" key="6">
    <source>
        <dbReference type="Proteomes" id="UP001307889"/>
    </source>
</evidence>
<evidence type="ECO:0000256" key="2">
    <source>
        <dbReference type="ARBA" id="ARBA00022737"/>
    </source>
</evidence>
<keyword evidence="2" id="KW-0677">Repeat</keyword>
<dbReference type="InterPro" id="IPR036322">
    <property type="entry name" value="WD40_repeat_dom_sf"/>
</dbReference>
<evidence type="ECO:0000256" key="1">
    <source>
        <dbReference type="ARBA" id="ARBA00022574"/>
    </source>
</evidence>
<dbReference type="PROSITE" id="PS00678">
    <property type="entry name" value="WD_REPEATS_1"/>
    <property type="match status" value="2"/>
</dbReference>
<evidence type="ECO:0000256" key="3">
    <source>
        <dbReference type="ARBA" id="ARBA00022786"/>
    </source>
</evidence>
<protein>
    <submittedName>
        <fullName evidence="5">WD domain, G-beta repeat</fullName>
    </submittedName>
</protein>
<organism evidence="5 6">
    <name type="scientific">Nesidiocoris tenuis</name>
    <dbReference type="NCBI Taxonomy" id="355587"/>
    <lineage>
        <taxon>Eukaryota</taxon>
        <taxon>Metazoa</taxon>
        <taxon>Ecdysozoa</taxon>
        <taxon>Arthropoda</taxon>
        <taxon>Hexapoda</taxon>
        <taxon>Insecta</taxon>
        <taxon>Pterygota</taxon>
        <taxon>Neoptera</taxon>
        <taxon>Paraneoptera</taxon>
        <taxon>Hemiptera</taxon>
        <taxon>Heteroptera</taxon>
        <taxon>Panheteroptera</taxon>
        <taxon>Cimicomorpha</taxon>
        <taxon>Miridae</taxon>
        <taxon>Dicyphina</taxon>
        <taxon>Nesidiocoris</taxon>
    </lineage>
</organism>
<dbReference type="PROSITE" id="PS50294">
    <property type="entry name" value="WD_REPEATS_REGION"/>
    <property type="match status" value="5"/>
</dbReference>
<dbReference type="InterPro" id="IPR015943">
    <property type="entry name" value="WD40/YVTN_repeat-like_dom_sf"/>
</dbReference>
<dbReference type="CDD" id="cd00200">
    <property type="entry name" value="WD40"/>
    <property type="match status" value="1"/>
</dbReference>
<accession>A0ABN7ALB0</accession>
<dbReference type="Pfam" id="PF00400">
    <property type="entry name" value="WD40"/>
    <property type="match status" value="5"/>
</dbReference>
<dbReference type="EMBL" id="AP028911">
    <property type="protein sequence ID" value="BES92009.1"/>
    <property type="molecule type" value="Genomic_DNA"/>
</dbReference>
<dbReference type="PRINTS" id="PR00320">
    <property type="entry name" value="GPROTEINBRPT"/>
</dbReference>
<dbReference type="InterPro" id="IPR051983">
    <property type="entry name" value="WSB_SOCS-box_domain"/>
</dbReference>
<feature type="repeat" description="WD" evidence="4">
    <location>
        <begin position="87"/>
        <end position="128"/>
    </location>
</feature>
<dbReference type="Proteomes" id="UP001307889">
    <property type="component" value="Chromosome 3"/>
</dbReference>
<feature type="repeat" description="WD" evidence="4">
    <location>
        <begin position="129"/>
        <end position="171"/>
    </location>
</feature>
<dbReference type="SMART" id="SM00320">
    <property type="entry name" value="WD40"/>
    <property type="match status" value="5"/>
</dbReference>
<keyword evidence="6" id="KW-1185">Reference proteome</keyword>
<sequence>MKLLKILVRHFPPGIGLEYMQNGAIKNKMIDIFQLTEFTNVEELADELMKKERLLTKSTRSSLILTLSRLKSKLKDDVEHKFQLHKTMEHILPITNVRFNKEGSKCLTGSFDRTCKIWNTSTGSLSATLEGHTGVVFDVTFNYPFDDKIISASFDRTAIVWDGETGEKLCTLWGHSEEVVVVQYDPNNHVVATGSMDHSGKIFDLQTGVELWVIEDHDDALVSLEFSSDGNCLLSGSFDSNVFLWDARTHSQVAKFSTHEDSISRCIFNYDTSLIATSSIDRMVKLWDRRFLKECFNMEHSDETAMRWGSQQGLKDKSLHYLVCAHQFEAPCFTNDRMAIDYQWGYRLDQKGATNFHA</sequence>
<reference evidence="5 6" key="1">
    <citation type="submission" date="2023-09" db="EMBL/GenBank/DDBJ databases">
        <title>Nesidiocoris tenuis whole genome shotgun sequence.</title>
        <authorList>
            <person name="Shibata T."/>
            <person name="Shimoda M."/>
            <person name="Kobayashi T."/>
            <person name="Uehara T."/>
        </authorList>
    </citation>
    <scope>NUCLEOTIDE SEQUENCE [LARGE SCALE GENOMIC DNA]</scope>
    <source>
        <strain evidence="5 6">Japan</strain>
    </source>
</reference>
<dbReference type="Gene3D" id="2.130.10.10">
    <property type="entry name" value="YVTN repeat-like/Quinoprotein amine dehydrogenase"/>
    <property type="match status" value="2"/>
</dbReference>
<keyword evidence="1 4" id="KW-0853">WD repeat</keyword>
<dbReference type="PROSITE" id="PS50082">
    <property type="entry name" value="WD_REPEATS_2"/>
    <property type="match status" value="5"/>
</dbReference>
<dbReference type="PANTHER" id="PTHR15622:SF2">
    <property type="entry name" value="U4_U6 SMALL NUCLEAR RIBONUCLEOPROTEIN PRP4"/>
    <property type="match status" value="1"/>
</dbReference>
<dbReference type="InterPro" id="IPR020472">
    <property type="entry name" value="WD40_PAC1"/>
</dbReference>
<gene>
    <name evidence="5" type="ORF">NTJ_04817</name>
</gene>
<dbReference type="SUPFAM" id="SSF50978">
    <property type="entry name" value="WD40 repeat-like"/>
    <property type="match status" value="1"/>
</dbReference>
<dbReference type="InterPro" id="IPR019775">
    <property type="entry name" value="WD40_repeat_CS"/>
</dbReference>
<name>A0ABN7ALB0_9HEMI</name>
<feature type="repeat" description="WD" evidence="4">
    <location>
        <begin position="256"/>
        <end position="288"/>
    </location>
</feature>
<keyword evidence="3" id="KW-0833">Ubl conjugation pathway</keyword>